<feature type="coiled-coil region" evidence="1">
    <location>
        <begin position="167"/>
        <end position="250"/>
    </location>
</feature>
<feature type="coiled-coil region" evidence="1">
    <location>
        <begin position="387"/>
        <end position="464"/>
    </location>
</feature>
<sequence length="879" mass="105437">MDHSPNRPSVSPLSKTRMQSEQTLKLQDLKYKEKLLQMDKINAKLQSQLDETLLELEKANKNLHLQNQMKETQDNEYLRLLKENELLKGDLQFKLQENELNKQKLAQQNKQYQSSLENLKEQYEQLQQSLMNKYIIEMNTKLQDQKQQYDTFSKLQTERMKENEHMEKQYQEQILDYKQSIQEFQIKVNEQKQQIETFQKQSYIDKQMIADKELQEQLLLKKVEQLQIELSRLTTDIDISKEKYLRLEKQYEQNITNIVQSKDQQAEEQTSKLYQQHEQSIQNLTLQNQDIWKQLQEQKSINQVQQKEITRLLHTNQQQGQDLIEKDKKLKDLSLNTNQSSEQCIILQQRLLQNEQALQLYKSQLDDFKQTRGDFEQRMMERSKGILRQKEQEFQQALQMNEQKIDDLTQEIERMENEYQNQSFKQLQEKLMSESHVKSLLVKIAGIEEQNSTLLSQLEETRQELLQRSTLSENLSVQLNKEKTYNQTTLRIQKNQMSDLQQKLKEYQVEVDRLSCDVRERDDILENQRMQFINEKNELEQQIKIIFEKMSQQRQRIQELDDQNYQQQCQIQKLTIERDKLDKDLKSLTSTTNEQIRKQKEQIDNCNKLIEENQLTILQNEEQIQNNETQIAELQNQLEEQYAQNQQLTKDVNELNDELEETRQDREAKIQEMDQWKRQFKQNNVPLSDYDQVKKEAELYKNKSMDQEQLINKLETQQQANNKEIYHLQGELSQYKSNLQETQSQLVNKKKENDNMSTELENLKREQQRTLNQLKEIEQRDQQNSELVIKQKKEIQRLNDDLETKNRQLGNMEQQLNKKFDEVATKQRELEELKRKFQQDAFGKMTTSPSQKSVMMASQNMAARSTAKGLTTKISEQQN</sequence>
<organism evidence="3 4">
    <name type="scientific">Paramecium pentaurelia</name>
    <dbReference type="NCBI Taxonomy" id="43138"/>
    <lineage>
        <taxon>Eukaryota</taxon>
        <taxon>Sar</taxon>
        <taxon>Alveolata</taxon>
        <taxon>Ciliophora</taxon>
        <taxon>Intramacronucleata</taxon>
        <taxon>Oligohymenophorea</taxon>
        <taxon>Peniculida</taxon>
        <taxon>Parameciidae</taxon>
        <taxon>Paramecium</taxon>
    </lineage>
</organism>
<feature type="coiled-coil region" evidence="1">
    <location>
        <begin position="490"/>
        <end position="836"/>
    </location>
</feature>
<comment type="caution">
    <text evidence="3">The sequence shown here is derived from an EMBL/GenBank/DDBJ whole genome shotgun (WGS) entry which is preliminary data.</text>
</comment>
<dbReference type="OrthoDB" id="304909at2759"/>
<gene>
    <name evidence="3" type="ORF">PPENT_87.1.T0600049</name>
</gene>
<feature type="coiled-coil region" evidence="1">
    <location>
        <begin position="42"/>
        <end position="136"/>
    </location>
</feature>
<name>A0A8S1VB69_9CILI</name>
<dbReference type="EMBL" id="CAJJDO010000060">
    <property type="protein sequence ID" value="CAD8173773.1"/>
    <property type="molecule type" value="Genomic_DNA"/>
</dbReference>
<feature type="compositionally biased region" description="Polar residues" evidence="2">
    <location>
        <begin position="845"/>
        <end position="879"/>
    </location>
</feature>
<proteinExistence type="predicted"/>
<evidence type="ECO:0000256" key="2">
    <source>
        <dbReference type="SAM" id="MobiDB-lite"/>
    </source>
</evidence>
<dbReference type="Proteomes" id="UP000689195">
    <property type="component" value="Unassembled WGS sequence"/>
</dbReference>
<evidence type="ECO:0000313" key="3">
    <source>
        <dbReference type="EMBL" id="CAD8173773.1"/>
    </source>
</evidence>
<protein>
    <submittedName>
        <fullName evidence="3">Uncharacterized protein</fullName>
    </submittedName>
</protein>
<reference evidence="3" key="1">
    <citation type="submission" date="2021-01" db="EMBL/GenBank/DDBJ databases">
        <authorList>
            <consortium name="Genoscope - CEA"/>
            <person name="William W."/>
        </authorList>
    </citation>
    <scope>NUCLEOTIDE SEQUENCE</scope>
</reference>
<keyword evidence="1" id="KW-0175">Coiled coil</keyword>
<accession>A0A8S1VB69</accession>
<feature type="region of interest" description="Disordered" evidence="2">
    <location>
        <begin position="841"/>
        <end position="879"/>
    </location>
</feature>
<evidence type="ECO:0000313" key="4">
    <source>
        <dbReference type="Proteomes" id="UP000689195"/>
    </source>
</evidence>
<dbReference type="AlphaFoldDB" id="A0A8S1VB69"/>
<evidence type="ECO:0000256" key="1">
    <source>
        <dbReference type="SAM" id="Coils"/>
    </source>
</evidence>
<keyword evidence="4" id="KW-1185">Reference proteome</keyword>
<feature type="region of interest" description="Disordered" evidence="2">
    <location>
        <begin position="1"/>
        <end position="21"/>
    </location>
</feature>